<proteinExistence type="predicted"/>
<keyword evidence="3" id="KW-1185">Reference proteome</keyword>
<dbReference type="RefSeq" id="WP_213408667.1">
    <property type="nucleotide sequence ID" value="NZ_CP074441.1"/>
</dbReference>
<comment type="caution">
    <text evidence="2">The sequence shown here is derived from an EMBL/GenBank/DDBJ whole genome shotgun (WGS) entry which is preliminary data.</text>
</comment>
<accession>A0ABT3E2E6</accession>
<keyword evidence="1" id="KW-0812">Transmembrane</keyword>
<feature type="transmembrane region" description="Helical" evidence="1">
    <location>
        <begin position="6"/>
        <end position="24"/>
    </location>
</feature>
<organism evidence="2 3">
    <name type="scientific">Weissella ceti</name>
    <dbReference type="NCBI Taxonomy" id="759620"/>
    <lineage>
        <taxon>Bacteria</taxon>
        <taxon>Bacillati</taxon>
        <taxon>Bacillota</taxon>
        <taxon>Bacilli</taxon>
        <taxon>Lactobacillales</taxon>
        <taxon>Lactobacillaceae</taxon>
        <taxon>Weissella</taxon>
    </lineage>
</organism>
<keyword evidence="1" id="KW-0472">Membrane</keyword>
<keyword evidence="1" id="KW-1133">Transmembrane helix</keyword>
<dbReference type="Proteomes" id="UP001526225">
    <property type="component" value="Unassembled WGS sequence"/>
</dbReference>
<feature type="transmembrane region" description="Helical" evidence="1">
    <location>
        <begin position="88"/>
        <end position="104"/>
    </location>
</feature>
<evidence type="ECO:0000313" key="2">
    <source>
        <dbReference type="EMBL" id="MCW0952596.1"/>
    </source>
</evidence>
<protein>
    <submittedName>
        <fullName evidence="2">Uncharacterized protein</fullName>
    </submittedName>
</protein>
<sequence length="163" mass="18749">MTIVIYGLLVTMFVILALEQYMTAPIRRNLRAKEKYLKVNKEMSYQAYATNVITTHVDKTQSRTRIIWQTVSIMAVLLVITLNVGHPWHIIAGILTAIWLYKTLQKIMVRQNVAIDILLEHSEGIYLEITQLNAELLKKKAKWDNVFISMLSLFIVVFAIGLS</sequence>
<gene>
    <name evidence="2" type="ORF">OIT44_00610</name>
</gene>
<evidence type="ECO:0000313" key="3">
    <source>
        <dbReference type="Proteomes" id="UP001526225"/>
    </source>
</evidence>
<name>A0ABT3E2E6_9LACO</name>
<reference evidence="2 3" key="1">
    <citation type="submission" date="2022-10" db="EMBL/GenBank/DDBJ databases">
        <title>Weissella fermenti sp. nov., isolated from fermented cabbage.</title>
        <authorList>
            <person name="Lee J.K."/>
            <person name="Baek J.H."/>
            <person name="Choi D.G."/>
            <person name="Kim J.M."/>
            <person name="Jeon C.O."/>
        </authorList>
    </citation>
    <scope>NUCLEOTIDE SEQUENCE [LARGE SCALE GENOMIC DNA]</scope>
    <source>
        <strain evidence="2 3">KACC 18534</strain>
    </source>
</reference>
<dbReference type="EMBL" id="JAOZFE010000001">
    <property type="protein sequence ID" value="MCW0952596.1"/>
    <property type="molecule type" value="Genomic_DNA"/>
</dbReference>
<evidence type="ECO:0000256" key="1">
    <source>
        <dbReference type="SAM" id="Phobius"/>
    </source>
</evidence>
<feature type="transmembrane region" description="Helical" evidence="1">
    <location>
        <begin position="146"/>
        <end position="162"/>
    </location>
</feature>